<dbReference type="EMBL" id="ADKX01000012">
    <property type="protein sequence ID" value="EFW05889.1"/>
    <property type="molecule type" value="Genomic_DNA"/>
</dbReference>
<organism evidence="3 4">
    <name type="scientific">Coprobacillus cateniformis</name>
    <dbReference type="NCBI Taxonomy" id="100884"/>
    <lineage>
        <taxon>Bacteria</taxon>
        <taxon>Bacillati</taxon>
        <taxon>Bacillota</taxon>
        <taxon>Erysipelotrichia</taxon>
        <taxon>Erysipelotrichales</taxon>
        <taxon>Coprobacillaceae</taxon>
        <taxon>Coprobacillus</taxon>
    </lineage>
</organism>
<gene>
    <name evidence="3" type="ORF">HMPREF9488_00856</name>
</gene>
<dbReference type="OrthoDB" id="9805856at2"/>
<keyword evidence="4" id="KW-1185">Reference proteome</keyword>
<evidence type="ECO:0000256" key="1">
    <source>
        <dbReference type="ARBA" id="ARBA00023125"/>
    </source>
</evidence>
<dbReference type="Proteomes" id="UP000003157">
    <property type="component" value="Unassembled WGS sequence"/>
</dbReference>
<name>E7G7W8_9FIRM</name>
<dbReference type="PROSITE" id="PS50943">
    <property type="entry name" value="HTH_CROC1"/>
    <property type="match status" value="1"/>
</dbReference>
<evidence type="ECO:0000313" key="4">
    <source>
        <dbReference type="Proteomes" id="UP000003157"/>
    </source>
</evidence>
<proteinExistence type="predicted"/>
<keyword evidence="1" id="KW-0238">DNA-binding</keyword>
<dbReference type="PANTHER" id="PTHR46558">
    <property type="entry name" value="TRACRIPTIONAL REGULATORY PROTEIN-RELATED-RELATED"/>
    <property type="match status" value="1"/>
</dbReference>
<dbReference type="Gene3D" id="1.10.260.40">
    <property type="entry name" value="lambda repressor-like DNA-binding domains"/>
    <property type="match status" value="1"/>
</dbReference>
<dbReference type="SUPFAM" id="SSF47413">
    <property type="entry name" value="lambda repressor-like DNA-binding domains"/>
    <property type="match status" value="1"/>
</dbReference>
<protein>
    <recommendedName>
        <fullName evidence="2">HTH cro/C1-type domain-containing protein</fullName>
    </recommendedName>
</protein>
<dbReference type="CDD" id="cd00093">
    <property type="entry name" value="HTH_XRE"/>
    <property type="match status" value="1"/>
</dbReference>
<dbReference type="AlphaFoldDB" id="E7G7W8"/>
<dbReference type="Pfam" id="PF01381">
    <property type="entry name" value="HTH_3"/>
    <property type="match status" value="1"/>
</dbReference>
<evidence type="ECO:0000313" key="3">
    <source>
        <dbReference type="EMBL" id="EFW05889.1"/>
    </source>
</evidence>
<dbReference type="GO" id="GO:0003677">
    <property type="term" value="F:DNA binding"/>
    <property type="evidence" value="ECO:0007669"/>
    <property type="project" value="UniProtKB-KW"/>
</dbReference>
<dbReference type="RefSeq" id="WP_008787972.1">
    <property type="nucleotide sequence ID" value="NZ_CAUHJZ010000001.1"/>
</dbReference>
<accession>E7G7W8</accession>
<feature type="domain" description="HTH cro/C1-type" evidence="2">
    <location>
        <begin position="12"/>
        <end position="67"/>
    </location>
</feature>
<dbReference type="PANTHER" id="PTHR46558:SF11">
    <property type="entry name" value="HTH-TYPE TRANSCRIPTIONAL REGULATOR XRE"/>
    <property type="match status" value="1"/>
</dbReference>
<comment type="caution">
    <text evidence="3">The sequence shown here is derived from an EMBL/GenBank/DDBJ whole genome shotgun (WGS) entry which is preliminary data.</text>
</comment>
<reference evidence="3 4" key="1">
    <citation type="submission" date="2010-12" db="EMBL/GenBank/DDBJ databases">
        <title>The Genome Sequence of Coprobacillus sp. strain 29_1.</title>
        <authorList>
            <consortium name="The Broad Institute Genome Sequencing Platform"/>
            <person name="Earl A."/>
            <person name="Ward D."/>
            <person name="Feldgarden M."/>
            <person name="Gevers D."/>
            <person name="Daigneault M."/>
            <person name="Sibley C.D."/>
            <person name="White A."/>
            <person name="Strauss J."/>
            <person name="Allen-Vercoe E."/>
            <person name="Young S.K."/>
            <person name="Zeng Q."/>
            <person name="Gargeya S."/>
            <person name="Fitzgerald M."/>
            <person name="Haas B."/>
            <person name="Abouelleil A."/>
            <person name="Alvarado L."/>
            <person name="Arachchi H.M."/>
            <person name="Berlin A."/>
            <person name="Brown A."/>
            <person name="Chapman S.B."/>
            <person name="Chen Z."/>
            <person name="Dunbar C."/>
            <person name="Freedman E."/>
            <person name="Gearin G."/>
            <person name="Gellesch M."/>
            <person name="Goldberg J."/>
            <person name="Griggs A."/>
            <person name="Gujja S."/>
            <person name="Heilman E."/>
            <person name="Heiman D."/>
            <person name="Howarth C."/>
            <person name="Larson L."/>
            <person name="Lui A."/>
            <person name="MacDonald P.J.P."/>
            <person name="Mehta T."/>
            <person name="Montmayeur A."/>
            <person name="Murphy C."/>
            <person name="Neiman D."/>
            <person name="Pearson M."/>
            <person name="Priest M."/>
            <person name="Roberts A."/>
            <person name="Saif S."/>
            <person name="Shea T."/>
            <person name="Shenoy N."/>
            <person name="Sisk P."/>
            <person name="Stolte C."/>
            <person name="Sykes S."/>
            <person name="White J."/>
            <person name="Yandava C."/>
            <person name="Nusbaum C."/>
            <person name="Birren B."/>
        </authorList>
    </citation>
    <scope>NUCLEOTIDE SEQUENCE [LARGE SCALE GENOMIC DNA]</scope>
    <source>
        <strain evidence="3 4">29_1</strain>
    </source>
</reference>
<dbReference type="SMART" id="SM00530">
    <property type="entry name" value="HTH_XRE"/>
    <property type="match status" value="1"/>
</dbReference>
<evidence type="ECO:0000259" key="2">
    <source>
        <dbReference type="PROSITE" id="PS50943"/>
    </source>
</evidence>
<dbReference type="InterPro" id="IPR001387">
    <property type="entry name" value="Cro/C1-type_HTH"/>
</dbReference>
<sequence length="82" mass="9381">MEGQIMYLKNNLKILRSKKGLSYRQMGKQCGIGYASINRLENEDNSNVKIHTLKKLADFFNITIDELVYKDLSKDVPVTGTK</sequence>
<dbReference type="InterPro" id="IPR010982">
    <property type="entry name" value="Lambda_DNA-bd_dom_sf"/>
</dbReference>
<dbReference type="HOGENOM" id="CLU_066192_62_1_9"/>